<evidence type="ECO:0000313" key="1">
    <source>
        <dbReference type="EMBL" id="MFC4076905.1"/>
    </source>
</evidence>
<comment type="caution">
    <text evidence="1">The sequence shown here is derived from an EMBL/GenBank/DDBJ whole genome shotgun (WGS) entry which is preliminary data.</text>
</comment>
<dbReference type="Proteomes" id="UP001595843">
    <property type="component" value="Unassembled WGS sequence"/>
</dbReference>
<evidence type="ECO:0000313" key="2">
    <source>
        <dbReference type="Proteomes" id="UP001595843"/>
    </source>
</evidence>
<keyword evidence="2" id="KW-1185">Reference proteome</keyword>
<protein>
    <submittedName>
        <fullName evidence="1">Uncharacterized protein</fullName>
    </submittedName>
</protein>
<reference evidence="2" key="1">
    <citation type="journal article" date="2019" name="Int. J. Syst. Evol. Microbiol.">
        <title>The Global Catalogue of Microorganisms (GCM) 10K type strain sequencing project: providing services to taxonomists for standard genome sequencing and annotation.</title>
        <authorList>
            <consortium name="The Broad Institute Genomics Platform"/>
            <consortium name="The Broad Institute Genome Sequencing Center for Infectious Disease"/>
            <person name="Wu L."/>
            <person name="Ma J."/>
        </authorList>
    </citation>
    <scope>NUCLEOTIDE SEQUENCE [LARGE SCALE GENOMIC DNA]</scope>
    <source>
        <strain evidence="2">IBRC-M 10813</strain>
    </source>
</reference>
<dbReference type="EMBL" id="JBHSAP010000009">
    <property type="protein sequence ID" value="MFC4076905.1"/>
    <property type="molecule type" value="Genomic_DNA"/>
</dbReference>
<organism evidence="1 2">
    <name type="scientific">Salinithrix halophila</name>
    <dbReference type="NCBI Taxonomy" id="1485204"/>
    <lineage>
        <taxon>Bacteria</taxon>
        <taxon>Bacillati</taxon>
        <taxon>Bacillota</taxon>
        <taxon>Bacilli</taxon>
        <taxon>Bacillales</taxon>
        <taxon>Thermoactinomycetaceae</taxon>
        <taxon>Salinithrix</taxon>
    </lineage>
</organism>
<name>A0ABV8JEX9_9BACL</name>
<sequence length="57" mass="6609">MSIAWQKTAYKTDSMRESDNFSAKALRLVIDRHRNFDKMELSPPLIYGDGKECSPCR</sequence>
<accession>A0ABV8JEX9</accession>
<proteinExistence type="predicted"/>
<gene>
    <name evidence="1" type="ORF">ACFOUO_08780</name>
</gene>